<evidence type="ECO:0000259" key="3">
    <source>
        <dbReference type="PROSITE" id="PS51186"/>
    </source>
</evidence>
<dbReference type="Pfam" id="PF13420">
    <property type="entry name" value="Acetyltransf_4"/>
    <property type="match status" value="1"/>
</dbReference>
<keyword evidence="2 4" id="KW-0012">Acyltransferase</keyword>
<organism evidence="4 5">
    <name type="scientific">Acidithrix ferrooxidans</name>
    <dbReference type="NCBI Taxonomy" id="1280514"/>
    <lineage>
        <taxon>Bacteria</taxon>
        <taxon>Bacillati</taxon>
        <taxon>Actinomycetota</taxon>
        <taxon>Acidimicrobiia</taxon>
        <taxon>Acidimicrobiales</taxon>
        <taxon>Acidimicrobiaceae</taxon>
        <taxon>Acidithrix</taxon>
    </lineage>
</organism>
<dbReference type="Gene3D" id="3.40.630.30">
    <property type="match status" value="1"/>
</dbReference>
<dbReference type="InterPro" id="IPR016181">
    <property type="entry name" value="Acyl_CoA_acyltransferase"/>
</dbReference>
<dbReference type="STRING" id="1280514.AXFE_05540"/>
<dbReference type="PANTHER" id="PTHR43072">
    <property type="entry name" value="N-ACETYLTRANSFERASE"/>
    <property type="match status" value="1"/>
</dbReference>
<name>A0A0D8HKZ5_9ACTN</name>
<feature type="domain" description="N-acetyltransferase" evidence="3">
    <location>
        <begin position="11"/>
        <end position="172"/>
    </location>
</feature>
<comment type="caution">
    <text evidence="4">The sequence shown here is derived from an EMBL/GenBank/DDBJ whole genome shotgun (WGS) entry which is preliminary data.</text>
</comment>
<dbReference type="GO" id="GO:0016747">
    <property type="term" value="F:acyltransferase activity, transferring groups other than amino-acyl groups"/>
    <property type="evidence" value="ECO:0007669"/>
    <property type="project" value="InterPro"/>
</dbReference>
<evidence type="ECO:0000313" key="4">
    <source>
        <dbReference type="EMBL" id="KJF18603.1"/>
    </source>
</evidence>
<dbReference type="EMBL" id="JXYS01000012">
    <property type="protein sequence ID" value="KJF18603.1"/>
    <property type="molecule type" value="Genomic_DNA"/>
</dbReference>
<reference evidence="4 5" key="1">
    <citation type="submission" date="2015-01" db="EMBL/GenBank/DDBJ databases">
        <title>Draft genome of the acidophilic iron oxidizer Acidithrix ferrooxidans strain Py-F3.</title>
        <authorList>
            <person name="Poehlein A."/>
            <person name="Eisen S."/>
            <person name="Schloemann M."/>
            <person name="Johnson B.D."/>
            <person name="Daniel R."/>
            <person name="Muehling M."/>
        </authorList>
    </citation>
    <scope>NUCLEOTIDE SEQUENCE [LARGE SCALE GENOMIC DNA]</scope>
    <source>
        <strain evidence="4 5">Py-F3</strain>
    </source>
</reference>
<proteinExistence type="predicted"/>
<dbReference type="EC" id="2.3.1.-" evidence="4"/>
<keyword evidence="5" id="KW-1185">Reference proteome</keyword>
<evidence type="ECO:0000313" key="5">
    <source>
        <dbReference type="Proteomes" id="UP000032360"/>
    </source>
</evidence>
<dbReference type="CDD" id="cd04301">
    <property type="entry name" value="NAT_SF"/>
    <property type="match status" value="1"/>
</dbReference>
<dbReference type="Proteomes" id="UP000032360">
    <property type="component" value="Unassembled WGS sequence"/>
</dbReference>
<dbReference type="SUPFAM" id="SSF55729">
    <property type="entry name" value="Acyl-CoA N-acyltransferases (Nat)"/>
    <property type="match status" value="1"/>
</dbReference>
<accession>A0A0D8HKZ5</accession>
<dbReference type="PANTHER" id="PTHR43072:SF23">
    <property type="entry name" value="UPF0039 PROTEIN C11D3.02C"/>
    <property type="match status" value="1"/>
</dbReference>
<protein>
    <submittedName>
        <fullName evidence="4">N-acyltransferase YncA</fullName>
        <ecNumber evidence="4">2.3.1.-</ecNumber>
    </submittedName>
</protein>
<sequence length="174" mass="19289">MKITMPNTPKVAVRPATLTDTVPLMQIYNREVLGSRVTLDLVPRTIETQTKWIEEHLGPYPALVATISEQVVGFASVSPYRVRPGYSTTVEDSIYIDPNFQGRGIGKLLLSNIVGLAAKHGFHACMARVASDHTASLALHKSIGFFEVGLEREVGRKFGKWIDMMLLELLLKPQ</sequence>
<keyword evidence="1 4" id="KW-0808">Transferase</keyword>
<dbReference type="PROSITE" id="PS51186">
    <property type="entry name" value="GNAT"/>
    <property type="match status" value="1"/>
</dbReference>
<dbReference type="AlphaFoldDB" id="A0A0D8HKZ5"/>
<dbReference type="InterPro" id="IPR000182">
    <property type="entry name" value="GNAT_dom"/>
</dbReference>
<evidence type="ECO:0000256" key="2">
    <source>
        <dbReference type="ARBA" id="ARBA00023315"/>
    </source>
</evidence>
<gene>
    <name evidence="4" type="primary">yncA</name>
    <name evidence="4" type="ORF">AXFE_05540</name>
</gene>
<evidence type="ECO:0000256" key="1">
    <source>
        <dbReference type="ARBA" id="ARBA00022679"/>
    </source>
</evidence>